<comment type="caution">
    <text evidence="1">The sequence shown here is derived from an EMBL/GenBank/DDBJ whole genome shotgun (WGS) entry which is preliminary data.</text>
</comment>
<dbReference type="AlphaFoldDB" id="A0AAV9CEG4"/>
<reference evidence="1" key="1">
    <citation type="journal article" date="2023" name="Nat. Commun.">
        <title>Diploid and tetraploid genomes of Acorus and the evolution of monocots.</title>
        <authorList>
            <person name="Ma L."/>
            <person name="Liu K.W."/>
            <person name="Li Z."/>
            <person name="Hsiao Y.Y."/>
            <person name="Qi Y."/>
            <person name="Fu T."/>
            <person name="Tang G.D."/>
            <person name="Zhang D."/>
            <person name="Sun W.H."/>
            <person name="Liu D.K."/>
            <person name="Li Y."/>
            <person name="Chen G.Z."/>
            <person name="Liu X.D."/>
            <person name="Liao X.Y."/>
            <person name="Jiang Y.T."/>
            <person name="Yu X."/>
            <person name="Hao Y."/>
            <person name="Huang J."/>
            <person name="Zhao X.W."/>
            <person name="Ke S."/>
            <person name="Chen Y.Y."/>
            <person name="Wu W.L."/>
            <person name="Hsu J.L."/>
            <person name="Lin Y.F."/>
            <person name="Huang M.D."/>
            <person name="Li C.Y."/>
            <person name="Huang L."/>
            <person name="Wang Z.W."/>
            <person name="Zhao X."/>
            <person name="Zhong W.Y."/>
            <person name="Peng D.H."/>
            <person name="Ahmad S."/>
            <person name="Lan S."/>
            <person name="Zhang J.S."/>
            <person name="Tsai W.C."/>
            <person name="Van de Peer Y."/>
            <person name="Liu Z.J."/>
        </authorList>
    </citation>
    <scope>NUCLEOTIDE SEQUENCE</scope>
    <source>
        <strain evidence="1">CP</strain>
    </source>
</reference>
<name>A0AAV9CEG4_ACOCL</name>
<evidence type="ECO:0000313" key="1">
    <source>
        <dbReference type="EMBL" id="KAK1287545.1"/>
    </source>
</evidence>
<gene>
    <name evidence="1" type="ORF">QJS10_CPB19g01875</name>
</gene>
<reference evidence="1" key="2">
    <citation type="submission" date="2023-06" db="EMBL/GenBank/DDBJ databases">
        <authorList>
            <person name="Ma L."/>
            <person name="Liu K.-W."/>
            <person name="Li Z."/>
            <person name="Hsiao Y.-Y."/>
            <person name="Qi Y."/>
            <person name="Fu T."/>
            <person name="Tang G."/>
            <person name="Zhang D."/>
            <person name="Sun W.-H."/>
            <person name="Liu D.-K."/>
            <person name="Li Y."/>
            <person name="Chen G.-Z."/>
            <person name="Liu X.-D."/>
            <person name="Liao X.-Y."/>
            <person name="Jiang Y.-T."/>
            <person name="Yu X."/>
            <person name="Hao Y."/>
            <person name="Huang J."/>
            <person name="Zhao X.-W."/>
            <person name="Ke S."/>
            <person name="Chen Y.-Y."/>
            <person name="Wu W.-L."/>
            <person name="Hsu J.-L."/>
            <person name="Lin Y.-F."/>
            <person name="Huang M.-D."/>
            <person name="Li C.-Y."/>
            <person name="Huang L."/>
            <person name="Wang Z.-W."/>
            <person name="Zhao X."/>
            <person name="Zhong W.-Y."/>
            <person name="Peng D.-H."/>
            <person name="Ahmad S."/>
            <person name="Lan S."/>
            <person name="Zhang J.-S."/>
            <person name="Tsai W.-C."/>
            <person name="Van De Peer Y."/>
            <person name="Liu Z.-J."/>
        </authorList>
    </citation>
    <scope>NUCLEOTIDE SEQUENCE</scope>
    <source>
        <strain evidence="1">CP</strain>
        <tissue evidence="1">Leaves</tissue>
    </source>
</reference>
<sequence>MYDERHVMGRTDDLAVPRFTFFERGDFWETRGENKDTSGRRLCHVGDRCRVFIGGYRGCGIRRGMGVDVESRWRSGAYASRGKPACS</sequence>
<dbReference type="Proteomes" id="UP001180020">
    <property type="component" value="Unassembled WGS sequence"/>
</dbReference>
<evidence type="ECO:0000313" key="2">
    <source>
        <dbReference type="Proteomes" id="UP001180020"/>
    </source>
</evidence>
<accession>A0AAV9CEG4</accession>
<dbReference type="EMBL" id="JAUJYO010000019">
    <property type="protein sequence ID" value="KAK1287545.1"/>
    <property type="molecule type" value="Genomic_DNA"/>
</dbReference>
<organism evidence="1 2">
    <name type="scientific">Acorus calamus</name>
    <name type="common">Sweet flag</name>
    <dbReference type="NCBI Taxonomy" id="4465"/>
    <lineage>
        <taxon>Eukaryota</taxon>
        <taxon>Viridiplantae</taxon>
        <taxon>Streptophyta</taxon>
        <taxon>Embryophyta</taxon>
        <taxon>Tracheophyta</taxon>
        <taxon>Spermatophyta</taxon>
        <taxon>Magnoliopsida</taxon>
        <taxon>Liliopsida</taxon>
        <taxon>Acoraceae</taxon>
        <taxon>Acorus</taxon>
    </lineage>
</organism>
<keyword evidence="2" id="KW-1185">Reference proteome</keyword>
<protein>
    <submittedName>
        <fullName evidence="1">Uncharacterized protein</fullName>
    </submittedName>
</protein>
<proteinExistence type="predicted"/>